<feature type="domain" description="Prolyl 4-hydroxylase alpha subunit" evidence="4">
    <location>
        <begin position="20"/>
        <end position="231"/>
    </location>
</feature>
<dbReference type="InterPro" id="IPR051842">
    <property type="entry name" value="uS12_prolyl_hydroxylase"/>
</dbReference>
<keyword evidence="6" id="KW-1185">Reference proteome</keyword>
<evidence type="ECO:0000256" key="3">
    <source>
        <dbReference type="ARBA" id="ARBA00023002"/>
    </source>
</evidence>
<dbReference type="InterPro" id="IPR006620">
    <property type="entry name" value="Pro_4_hyd_alph"/>
</dbReference>
<reference evidence="5 6" key="1">
    <citation type="journal article" date="2007" name="Int. J. Syst. Evol. Microbiol.">
        <title>Description of Pelomonas aquatica sp. nov. and Pelomonas puraquae sp. nov., isolated from industrial and haemodialysis water.</title>
        <authorList>
            <person name="Gomila M."/>
            <person name="Bowien B."/>
            <person name="Falsen E."/>
            <person name="Moore E.R."/>
            <person name="Lalucat J."/>
        </authorList>
    </citation>
    <scope>NUCLEOTIDE SEQUENCE [LARGE SCALE GENOMIC DNA]</scope>
    <source>
        <strain evidence="5 6">CCUG 52769</strain>
    </source>
</reference>
<dbReference type="Pfam" id="PF13661">
    <property type="entry name" value="2OG-FeII_Oxy_4"/>
    <property type="match status" value="1"/>
</dbReference>
<dbReference type="GO" id="GO:0031418">
    <property type="term" value="F:L-ascorbic acid binding"/>
    <property type="evidence" value="ECO:0007669"/>
    <property type="project" value="InterPro"/>
</dbReference>
<dbReference type="GO" id="GO:0031543">
    <property type="term" value="F:peptidyl-proline dioxygenase activity"/>
    <property type="evidence" value="ECO:0007669"/>
    <property type="project" value="TreeGrafter"/>
</dbReference>
<dbReference type="Gene3D" id="2.60.120.620">
    <property type="entry name" value="q2cbj1_9rhob like domain"/>
    <property type="match status" value="1"/>
</dbReference>
<comment type="caution">
    <text evidence="5">The sequence shown here is derived from an EMBL/GenBank/DDBJ whole genome shotgun (WGS) entry which is preliminary data.</text>
</comment>
<evidence type="ECO:0000259" key="4">
    <source>
        <dbReference type="SMART" id="SM00702"/>
    </source>
</evidence>
<dbReference type="PANTHER" id="PTHR12117:SF0">
    <property type="entry name" value="PROLYL 3-HYDROXYLASE OGFOD1"/>
    <property type="match status" value="1"/>
</dbReference>
<dbReference type="PANTHER" id="PTHR12117">
    <property type="entry name" value="HISTONE ACETYLTRANSFERASE COMPLEX"/>
    <property type="match status" value="1"/>
</dbReference>
<gene>
    <name evidence="5" type="ORF">CDO81_10845</name>
</gene>
<dbReference type="OrthoDB" id="9783171at2"/>
<evidence type="ECO:0000313" key="5">
    <source>
        <dbReference type="EMBL" id="OWR04201.1"/>
    </source>
</evidence>
<evidence type="ECO:0000256" key="2">
    <source>
        <dbReference type="ARBA" id="ARBA00022964"/>
    </source>
</evidence>
<dbReference type="EMBL" id="NISI01000003">
    <property type="protein sequence ID" value="OWR04201.1"/>
    <property type="molecule type" value="Genomic_DNA"/>
</dbReference>
<accession>A0A254N861</accession>
<organism evidence="5 6">
    <name type="scientific">Roseateles puraquae</name>
    <dbReference type="NCBI Taxonomy" id="431059"/>
    <lineage>
        <taxon>Bacteria</taxon>
        <taxon>Pseudomonadati</taxon>
        <taxon>Pseudomonadota</taxon>
        <taxon>Betaproteobacteria</taxon>
        <taxon>Burkholderiales</taxon>
        <taxon>Sphaerotilaceae</taxon>
        <taxon>Roseateles</taxon>
    </lineage>
</organism>
<dbReference type="GO" id="GO:0005506">
    <property type="term" value="F:iron ion binding"/>
    <property type="evidence" value="ECO:0007669"/>
    <property type="project" value="InterPro"/>
</dbReference>
<dbReference type="SMART" id="SM00702">
    <property type="entry name" value="P4Hc"/>
    <property type="match status" value="1"/>
</dbReference>
<dbReference type="GO" id="GO:0005737">
    <property type="term" value="C:cytoplasm"/>
    <property type="evidence" value="ECO:0007669"/>
    <property type="project" value="TreeGrafter"/>
</dbReference>
<dbReference type="Proteomes" id="UP000197446">
    <property type="component" value="Unassembled WGS sequence"/>
</dbReference>
<proteinExistence type="predicted"/>
<dbReference type="GO" id="GO:0006449">
    <property type="term" value="P:regulation of translational termination"/>
    <property type="evidence" value="ECO:0007669"/>
    <property type="project" value="TreeGrafter"/>
</dbReference>
<dbReference type="AlphaFoldDB" id="A0A254N861"/>
<name>A0A254N861_9BURK</name>
<keyword evidence="2" id="KW-0223">Dioxygenase</keyword>
<sequence length="233" mass="26667">MDYLNPALDLDRLHAEFGAERRLLIRDFFRPEVAEALARAVEAIDWSLCYRDAKGDRRLTGEQLRSLDDSQRAYLVDGIVEVARRQFQFSFYTESLGDALKRGDEGLLARFIRYMADEAFLSIMRRITGIPEVNRVYAQATMYAPGSFLLAHDDHVDAENRRLAYVINLTRQWRPDWGGLLHFGRPDGSVSDTFFPHFNSMSVFAVPQTHFVSYVPPFAQGQRNAITGWLIAA</sequence>
<protein>
    <recommendedName>
        <fullName evidence="4">Prolyl 4-hydroxylase alpha subunit domain-containing protein</fullName>
    </recommendedName>
</protein>
<evidence type="ECO:0000256" key="1">
    <source>
        <dbReference type="ARBA" id="ARBA00001961"/>
    </source>
</evidence>
<dbReference type="RefSeq" id="WP_088483222.1">
    <property type="nucleotide sequence ID" value="NZ_NISI01000003.1"/>
</dbReference>
<comment type="cofactor">
    <cofactor evidence="1">
        <name>L-ascorbate</name>
        <dbReference type="ChEBI" id="CHEBI:38290"/>
    </cofactor>
</comment>
<keyword evidence="3" id="KW-0560">Oxidoreductase</keyword>
<dbReference type="InterPro" id="IPR039558">
    <property type="entry name" value="TPA1/OFD1_N"/>
</dbReference>
<evidence type="ECO:0000313" key="6">
    <source>
        <dbReference type="Proteomes" id="UP000197446"/>
    </source>
</evidence>